<evidence type="ECO:0000313" key="6">
    <source>
        <dbReference type="EMBL" id="QDC43126.1"/>
    </source>
</evidence>
<accession>A0A5B8CPT5</accession>
<dbReference type="GO" id="GO:0016020">
    <property type="term" value="C:membrane"/>
    <property type="evidence" value="ECO:0007669"/>
    <property type="project" value="UniProtKB-SubCell"/>
</dbReference>
<evidence type="ECO:0000256" key="5">
    <source>
        <dbReference type="SAM" id="Phobius"/>
    </source>
</evidence>
<dbReference type="Gene3D" id="1.20.58.340">
    <property type="entry name" value="Magnesium transport protein CorA, transmembrane region"/>
    <property type="match status" value="1"/>
</dbReference>
<proteinExistence type="predicted"/>
<protein>
    <recommendedName>
        <fullName evidence="8">CorA-like Mg2+ transporter protein</fullName>
    </recommendedName>
</protein>
<dbReference type="EMBL" id="CP040946">
    <property type="protein sequence ID" value="QDC43126.1"/>
    <property type="molecule type" value="Genomic_DNA"/>
</dbReference>
<evidence type="ECO:0000256" key="4">
    <source>
        <dbReference type="ARBA" id="ARBA00023136"/>
    </source>
</evidence>
<feature type="transmembrane region" description="Helical" evidence="5">
    <location>
        <begin position="496"/>
        <end position="514"/>
    </location>
</feature>
<comment type="subcellular location">
    <subcellularLocation>
        <location evidence="1">Membrane</location>
        <topology evidence="1">Multi-pass membrane protein</topology>
    </subcellularLocation>
</comment>
<evidence type="ECO:0008006" key="8">
    <source>
        <dbReference type="Google" id="ProtNLM"/>
    </source>
</evidence>
<dbReference type="KEGG" id="mmec:FIU01_00380"/>
<keyword evidence="7" id="KW-1185">Reference proteome</keyword>
<evidence type="ECO:0000256" key="1">
    <source>
        <dbReference type="ARBA" id="ARBA00004141"/>
    </source>
</evidence>
<evidence type="ECO:0000256" key="2">
    <source>
        <dbReference type="ARBA" id="ARBA00022692"/>
    </source>
</evidence>
<evidence type="ECO:0000313" key="7">
    <source>
        <dbReference type="Proteomes" id="UP000311008"/>
    </source>
</evidence>
<keyword evidence="4 5" id="KW-0472">Membrane</keyword>
<keyword evidence="3 5" id="KW-1133">Transmembrane helix</keyword>
<dbReference type="OrthoDB" id="8521894at2"/>
<feature type="transmembrane region" description="Helical" evidence="5">
    <location>
        <begin position="348"/>
        <end position="365"/>
    </location>
</feature>
<dbReference type="AlphaFoldDB" id="A0A5B8CPT5"/>
<sequence length="551" mass="64367">MADNLQSSIVRDFRQTLLWPIQLMTEQHQGRAVEHPWQLLKAAPNTPWTEIQDEFLQHSPHLSETRYQEFVTFLPFAQRFLYGEGKHGREAGGYGESPIHIFTRNDISLVRITLQDDIEPLMLRVSHVELYFFFDIDVAMLAFEVTGKDLPLHAAMEVMYRLGRTYPNYWDDTGEGGHCAKRIEWLDAHGQVIARSDYEDKQRYLAYVKENHVPCVSLHWLALLQPLVPHYSDQAGDLRYREIEYQRMPLMAYLSFDDVRQLSRGDLIRLGLVCQPWNSDTLPFTEQFLQDFEKHNCYDRYWDESRQDAWSSTRIMCTGQNFVVVGSQQHRVFTNEKTGIKRHYQNQYFLLFLIAHFQKAALLMLSDRMVQAISRLDIQSEDSVKNFRHRIRNATAVFLRFTHRYWFETVSDQAVAKDLFALMLRQLDSVSLFEKTRRRIMDMAEYLEGEEIKRQADTVVRLTVVTILGLIGTMTTGLLGMNLIDLTQSSLLEKLGYFSIVFIPVSLLTFYTVIKSRRLSLFLDALSNEGAGLGYKLVKLKNVWIGRLDER</sequence>
<name>A0A5B8CPT5_9PROT</name>
<keyword evidence="2 5" id="KW-0812">Transmembrane</keyword>
<dbReference type="RefSeq" id="WP_140001888.1">
    <property type="nucleotide sequence ID" value="NZ_CP040946.1"/>
</dbReference>
<evidence type="ECO:0000256" key="3">
    <source>
        <dbReference type="ARBA" id="ARBA00022989"/>
    </source>
</evidence>
<feature type="transmembrane region" description="Helical" evidence="5">
    <location>
        <begin position="462"/>
        <end position="484"/>
    </location>
</feature>
<gene>
    <name evidence="6" type="ORF">FIU01_00380</name>
</gene>
<dbReference type="InterPro" id="IPR045863">
    <property type="entry name" value="CorA_TM1_TM2"/>
</dbReference>
<reference evidence="7" key="1">
    <citation type="journal article" date="2019" name="ISME J.">
        <title>Evolution in action: habitat transition from sediment to the pelagial leads to genome streamlining in Methylophilaceae.</title>
        <authorList>
            <person name="Salcher M."/>
            <person name="Schaefle D."/>
            <person name="Kaspar M."/>
            <person name="Neuenschwander S.M."/>
            <person name="Ghai R."/>
        </authorList>
    </citation>
    <scope>NUCLEOTIDE SEQUENCE [LARGE SCALE GENOMIC DNA]</scope>
    <source>
        <strain evidence="7">MMS-M-51</strain>
    </source>
</reference>
<dbReference type="SUPFAM" id="SSF144083">
    <property type="entry name" value="Magnesium transport protein CorA, transmembrane region"/>
    <property type="match status" value="1"/>
</dbReference>
<organism evidence="6 7">
    <name type="scientific">Methylophilus medardicus</name>
    <dbReference type="NCBI Taxonomy" id="2588534"/>
    <lineage>
        <taxon>Bacteria</taxon>
        <taxon>Pseudomonadati</taxon>
        <taxon>Pseudomonadota</taxon>
        <taxon>Betaproteobacteria</taxon>
        <taxon>Nitrosomonadales</taxon>
        <taxon>Methylophilaceae</taxon>
        <taxon>Methylophilus</taxon>
    </lineage>
</organism>
<dbReference type="Proteomes" id="UP000311008">
    <property type="component" value="Chromosome"/>
</dbReference>